<dbReference type="EMBL" id="QSJP01000005">
    <property type="protein sequence ID" value="RHD89197.1"/>
    <property type="molecule type" value="Genomic_DNA"/>
</dbReference>
<name>A0A2J6ABY5_BACT4</name>
<evidence type="ECO:0000313" key="4">
    <source>
        <dbReference type="Proteomes" id="UP000284785"/>
    </source>
</evidence>
<gene>
    <name evidence="3" type="ORF">DW780_07520</name>
    <name evidence="2" type="ORF">GAN91_04455</name>
    <name evidence="1" type="ORF">GAO51_01235</name>
</gene>
<comment type="caution">
    <text evidence="3">The sequence shown here is derived from an EMBL/GenBank/DDBJ whole genome shotgun (WGS) entry which is preliminary data.</text>
</comment>
<accession>A0A2J6ABY5</accession>
<dbReference type="Proteomes" id="UP000436858">
    <property type="component" value="Unassembled WGS sequence"/>
</dbReference>
<dbReference type="Proteomes" id="UP000440614">
    <property type="component" value="Unassembled WGS sequence"/>
</dbReference>
<evidence type="ECO:0000313" key="3">
    <source>
        <dbReference type="EMBL" id="RHD89197.1"/>
    </source>
</evidence>
<dbReference type="AlphaFoldDB" id="A0A2J6ABY5"/>
<evidence type="ECO:0000313" key="1">
    <source>
        <dbReference type="EMBL" id="KAB4316126.1"/>
    </source>
</evidence>
<dbReference type="EMBL" id="WCRY01000003">
    <property type="protein sequence ID" value="KAB4486154.1"/>
    <property type="molecule type" value="Genomic_DNA"/>
</dbReference>
<proteinExistence type="predicted"/>
<evidence type="ECO:0000313" key="5">
    <source>
        <dbReference type="Proteomes" id="UP000436858"/>
    </source>
</evidence>
<sequence length="61" mass="6879">MNIAKVKVLEKGKASLMVSVKVLCHNIFLIKRFILVLGIKPNKEINRKLWKEAISFAAITA</sequence>
<dbReference type="Proteomes" id="UP000284785">
    <property type="component" value="Unassembled WGS sequence"/>
</dbReference>
<organism evidence="3 4">
    <name type="scientific">Bacteroides thetaiotaomicron</name>
    <dbReference type="NCBI Taxonomy" id="818"/>
    <lineage>
        <taxon>Bacteria</taxon>
        <taxon>Pseudomonadati</taxon>
        <taxon>Bacteroidota</taxon>
        <taxon>Bacteroidia</taxon>
        <taxon>Bacteroidales</taxon>
        <taxon>Bacteroidaceae</taxon>
        <taxon>Bacteroides</taxon>
    </lineage>
</organism>
<dbReference type="EMBL" id="WCSY01000001">
    <property type="protein sequence ID" value="KAB4316126.1"/>
    <property type="molecule type" value="Genomic_DNA"/>
</dbReference>
<protein>
    <submittedName>
        <fullName evidence="3">Uncharacterized protein</fullName>
    </submittedName>
</protein>
<evidence type="ECO:0000313" key="2">
    <source>
        <dbReference type="EMBL" id="KAB4486154.1"/>
    </source>
</evidence>
<reference evidence="5 6" key="2">
    <citation type="journal article" date="2019" name="Nat. Med.">
        <title>A library of human gut bacterial isolates paired with longitudinal multiomics data enables mechanistic microbiome research.</title>
        <authorList>
            <person name="Poyet M."/>
            <person name="Groussin M."/>
            <person name="Gibbons S.M."/>
            <person name="Avila-Pacheco J."/>
            <person name="Jiang X."/>
            <person name="Kearney S.M."/>
            <person name="Perrotta A.R."/>
            <person name="Berdy B."/>
            <person name="Zhao S."/>
            <person name="Lieberman T.D."/>
            <person name="Swanson P.K."/>
            <person name="Smith M."/>
            <person name="Roesemann S."/>
            <person name="Alexander J.E."/>
            <person name="Rich S.A."/>
            <person name="Livny J."/>
            <person name="Vlamakis H."/>
            <person name="Clish C."/>
            <person name="Bullock K."/>
            <person name="Deik A."/>
            <person name="Scott J."/>
            <person name="Pierce K.A."/>
            <person name="Xavier R.J."/>
            <person name="Alm E.J."/>
        </authorList>
    </citation>
    <scope>NUCLEOTIDE SEQUENCE [LARGE SCALE GENOMIC DNA]</scope>
    <source>
        <strain evidence="2 5">BIOML-A162</strain>
        <strain evidence="1 6">BIOML-A188</strain>
    </source>
</reference>
<reference evidence="3 4" key="1">
    <citation type="submission" date="2018-08" db="EMBL/GenBank/DDBJ databases">
        <title>A genome reference for cultivated species of the human gut microbiota.</title>
        <authorList>
            <person name="Zou Y."/>
            <person name="Xue W."/>
            <person name="Luo G."/>
        </authorList>
    </citation>
    <scope>NUCLEOTIDE SEQUENCE [LARGE SCALE GENOMIC DNA]</scope>
    <source>
        <strain evidence="3 4">AM30-26</strain>
    </source>
</reference>
<evidence type="ECO:0000313" key="6">
    <source>
        <dbReference type="Proteomes" id="UP000440614"/>
    </source>
</evidence>